<accession>A0A200RAS7</accession>
<dbReference type="Gene3D" id="2.40.100.10">
    <property type="entry name" value="Cyclophilin-like"/>
    <property type="match status" value="1"/>
</dbReference>
<keyword evidence="4" id="KW-1185">Reference proteome</keyword>
<dbReference type="FunFam" id="2.40.100.10:FF:000086">
    <property type="entry name" value="Predicted protein"/>
    <property type="match status" value="1"/>
</dbReference>
<dbReference type="STRING" id="56857.A0A200RAS7"/>
<evidence type="ECO:0000259" key="2">
    <source>
        <dbReference type="Pfam" id="PF00160"/>
    </source>
</evidence>
<dbReference type="PANTHER" id="PTHR46873:SF1">
    <property type="entry name" value="EXPRESSED PROTEIN"/>
    <property type="match status" value="1"/>
</dbReference>
<dbReference type="SUPFAM" id="SSF50891">
    <property type="entry name" value="Cyclophilin-like"/>
    <property type="match status" value="1"/>
</dbReference>
<dbReference type="FunCoup" id="A0A200RAS7">
    <property type="interactions" value="514"/>
</dbReference>
<reference evidence="3 4" key="1">
    <citation type="journal article" date="2017" name="Mol. Plant">
        <title>The Genome of Medicinal Plant Macleaya cordata Provides New Insights into Benzylisoquinoline Alkaloids Metabolism.</title>
        <authorList>
            <person name="Liu X."/>
            <person name="Liu Y."/>
            <person name="Huang P."/>
            <person name="Ma Y."/>
            <person name="Qing Z."/>
            <person name="Tang Q."/>
            <person name="Cao H."/>
            <person name="Cheng P."/>
            <person name="Zheng Y."/>
            <person name="Yuan Z."/>
            <person name="Zhou Y."/>
            <person name="Liu J."/>
            <person name="Tang Z."/>
            <person name="Zhuo Y."/>
            <person name="Zhang Y."/>
            <person name="Yu L."/>
            <person name="Huang J."/>
            <person name="Yang P."/>
            <person name="Peng Q."/>
            <person name="Zhang J."/>
            <person name="Jiang W."/>
            <person name="Zhang Z."/>
            <person name="Lin K."/>
            <person name="Ro D.K."/>
            <person name="Chen X."/>
            <person name="Xiong X."/>
            <person name="Shang Y."/>
            <person name="Huang S."/>
            <person name="Zeng J."/>
        </authorList>
    </citation>
    <scope>NUCLEOTIDE SEQUENCE [LARGE SCALE GENOMIC DNA]</scope>
    <source>
        <strain evidence="4">cv. BLH2017</strain>
        <tissue evidence="3">Root</tissue>
    </source>
</reference>
<comment type="caution">
    <text evidence="3">The sequence shown here is derived from an EMBL/GenBank/DDBJ whole genome shotgun (WGS) entry which is preliminary data.</text>
</comment>
<dbReference type="OMA" id="SEWKHEY"/>
<dbReference type="Pfam" id="PF00160">
    <property type="entry name" value="Pro_isomerase"/>
    <property type="match status" value="1"/>
</dbReference>
<keyword evidence="1" id="KW-0812">Transmembrane</keyword>
<dbReference type="PANTHER" id="PTHR46873">
    <property type="entry name" value="EXPRESSED PROTEIN"/>
    <property type="match status" value="1"/>
</dbReference>
<dbReference type="GO" id="GO:0003755">
    <property type="term" value="F:peptidyl-prolyl cis-trans isomerase activity"/>
    <property type="evidence" value="ECO:0007669"/>
    <property type="project" value="InterPro"/>
</dbReference>
<dbReference type="AlphaFoldDB" id="A0A200RAS7"/>
<protein>
    <submittedName>
        <fullName evidence="3">Cyclophilin-like peptidyl-prolyl cis-trans isomerase domain</fullName>
    </submittedName>
</protein>
<keyword evidence="1" id="KW-0472">Membrane</keyword>
<dbReference type="InParanoid" id="A0A200RAS7"/>
<feature type="domain" description="PPIase cyclophilin-type" evidence="2">
    <location>
        <begin position="168"/>
        <end position="320"/>
    </location>
</feature>
<name>A0A200RAS7_MACCD</name>
<dbReference type="Proteomes" id="UP000195402">
    <property type="component" value="Unassembled WGS sequence"/>
</dbReference>
<sequence>MGRRPNDSETSRWAFLILLLMGFISCSVVYMCLSVAFRPKNINSVSNFSLEEEIKGGLGEHLGSEEGECCRGVENLELWGTAVKWGSEFRFNTSEECCRACKGMCSGGDGPCLCDSWVFCGNRENCGPKFGECWLKKQKDTLAPDRQEAGDPAIWTSGLIFGKGQGIVGLHTEYGILHIKLLPDCAPHSVNYILELLGMRHCAGCHFYRAESRGSNWDSEGNHIKDAPLGPPFALIQGTLEAQGATFKNIPTEECLDIRRGSVAWVGSGPEFFISLANHNEWKKAYSVFGSVLPEDMEIAEKIAELPTKLDVWSNINVSVLEQPVPLWFRRITKSDGDLNLNTNENSDSDGA</sequence>
<evidence type="ECO:0000256" key="1">
    <source>
        <dbReference type="SAM" id="Phobius"/>
    </source>
</evidence>
<evidence type="ECO:0000313" key="3">
    <source>
        <dbReference type="EMBL" id="OVA19818.1"/>
    </source>
</evidence>
<dbReference type="PROSITE" id="PS51257">
    <property type="entry name" value="PROKAR_LIPOPROTEIN"/>
    <property type="match status" value="1"/>
</dbReference>
<evidence type="ECO:0000313" key="4">
    <source>
        <dbReference type="Proteomes" id="UP000195402"/>
    </source>
</evidence>
<dbReference type="EMBL" id="MVGT01000171">
    <property type="protein sequence ID" value="OVA19818.1"/>
    <property type="molecule type" value="Genomic_DNA"/>
</dbReference>
<proteinExistence type="predicted"/>
<feature type="transmembrane region" description="Helical" evidence="1">
    <location>
        <begin position="12"/>
        <end position="37"/>
    </location>
</feature>
<dbReference type="InterPro" id="IPR029000">
    <property type="entry name" value="Cyclophilin-like_dom_sf"/>
</dbReference>
<dbReference type="InterPro" id="IPR002130">
    <property type="entry name" value="Cyclophilin-type_PPIase_dom"/>
</dbReference>
<gene>
    <name evidence="3" type="ORF">BVC80_1687g44</name>
</gene>
<keyword evidence="1" id="KW-1133">Transmembrane helix</keyword>
<organism evidence="3 4">
    <name type="scientific">Macleaya cordata</name>
    <name type="common">Five-seeded plume-poppy</name>
    <name type="synonym">Bocconia cordata</name>
    <dbReference type="NCBI Taxonomy" id="56857"/>
    <lineage>
        <taxon>Eukaryota</taxon>
        <taxon>Viridiplantae</taxon>
        <taxon>Streptophyta</taxon>
        <taxon>Embryophyta</taxon>
        <taxon>Tracheophyta</taxon>
        <taxon>Spermatophyta</taxon>
        <taxon>Magnoliopsida</taxon>
        <taxon>Ranunculales</taxon>
        <taxon>Papaveraceae</taxon>
        <taxon>Papaveroideae</taxon>
        <taxon>Macleaya</taxon>
    </lineage>
</organism>
<keyword evidence="3" id="KW-0413">Isomerase</keyword>
<dbReference type="OrthoDB" id="532384at2759"/>